<sequence>MSNTAYSTYESAFNDMLELTKANAPFKLAFVKQCGAIKIIAKALLRKQTPSSKDKNGSYKFNLIDTVNDNYVTAYIPLIQSVNDKTIVLS</sequence>
<gene>
    <name evidence="1" type="ORF">ES692_06165</name>
</gene>
<dbReference type="OrthoDB" id="9956841at2"/>
<name>A0A5C7B8L0_9FLAO</name>
<organism evidence="1 2">
    <name type="scientific">Psychroserpens burtonensis</name>
    <dbReference type="NCBI Taxonomy" id="49278"/>
    <lineage>
        <taxon>Bacteria</taxon>
        <taxon>Pseudomonadati</taxon>
        <taxon>Bacteroidota</taxon>
        <taxon>Flavobacteriia</taxon>
        <taxon>Flavobacteriales</taxon>
        <taxon>Flavobacteriaceae</taxon>
        <taxon>Psychroserpens</taxon>
    </lineage>
</organism>
<dbReference type="EMBL" id="VOSB01000007">
    <property type="protein sequence ID" value="TXE18626.1"/>
    <property type="molecule type" value="Genomic_DNA"/>
</dbReference>
<proteinExistence type="predicted"/>
<comment type="caution">
    <text evidence="1">The sequence shown here is derived from an EMBL/GenBank/DDBJ whole genome shotgun (WGS) entry which is preliminary data.</text>
</comment>
<dbReference type="Proteomes" id="UP000321938">
    <property type="component" value="Unassembled WGS sequence"/>
</dbReference>
<evidence type="ECO:0000313" key="1">
    <source>
        <dbReference type="EMBL" id="TXE18626.1"/>
    </source>
</evidence>
<accession>A0A5C7B8L0</accession>
<keyword evidence="2" id="KW-1185">Reference proteome</keyword>
<evidence type="ECO:0000313" key="2">
    <source>
        <dbReference type="Proteomes" id="UP000321938"/>
    </source>
</evidence>
<dbReference type="RefSeq" id="WP_147231384.1">
    <property type="nucleotide sequence ID" value="NZ_VOSB01000007.1"/>
</dbReference>
<protein>
    <submittedName>
        <fullName evidence="1">Uncharacterized protein</fullName>
    </submittedName>
</protein>
<reference evidence="1 2" key="1">
    <citation type="submission" date="2019-08" db="EMBL/GenBank/DDBJ databases">
        <title>Genome of Psychroserpens burtonensis ACAM 167.</title>
        <authorList>
            <person name="Bowman J.P."/>
        </authorList>
    </citation>
    <scope>NUCLEOTIDE SEQUENCE [LARGE SCALE GENOMIC DNA]</scope>
    <source>
        <strain evidence="1 2">ACAM 167</strain>
    </source>
</reference>
<dbReference type="AlphaFoldDB" id="A0A5C7B8L0"/>